<evidence type="ECO:0000313" key="7">
    <source>
        <dbReference type="Proteomes" id="UP000541444"/>
    </source>
</evidence>
<dbReference type="GO" id="GO:0046872">
    <property type="term" value="F:metal ion binding"/>
    <property type="evidence" value="ECO:0007669"/>
    <property type="project" value="UniProtKB-KW"/>
</dbReference>
<dbReference type="PANTHER" id="PTHR24296">
    <property type="entry name" value="CYTOCHROME P450"/>
    <property type="match status" value="1"/>
</dbReference>
<evidence type="ECO:0000256" key="1">
    <source>
        <dbReference type="ARBA" id="ARBA00010617"/>
    </source>
</evidence>
<accession>A0A7J7P6Z6</accession>
<evidence type="ECO:0000256" key="2">
    <source>
        <dbReference type="ARBA" id="ARBA00022723"/>
    </source>
</evidence>
<evidence type="ECO:0000256" key="4">
    <source>
        <dbReference type="ARBA" id="ARBA00023004"/>
    </source>
</evidence>
<organism evidence="6 7">
    <name type="scientific">Kingdonia uniflora</name>
    <dbReference type="NCBI Taxonomy" id="39325"/>
    <lineage>
        <taxon>Eukaryota</taxon>
        <taxon>Viridiplantae</taxon>
        <taxon>Streptophyta</taxon>
        <taxon>Embryophyta</taxon>
        <taxon>Tracheophyta</taxon>
        <taxon>Spermatophyta</taxon>
        <taxon>Magnoliopsida</taxon>
        <taxon>Ranunculales</taxon>
        <taxon>Circaeasteraceae</taxon>
        <taxon>Kingdonia</taxon>
    </lineage>
</organism>
<dbReference type="AlphaFoldDB" id="A0A7J7P6Z6"/>
<sequence length="82" mass="9830">MDPRSLSREFPRIPFAEGLDYAKEIIFHRDSISQSYWKFQRWLQVGKEKKMAKALKTLDELTGDCIARKREQLRKEPKETRC</sequence>
<evidence type="ECO:0000256" key="3">
    <source>
        <dbReference type="ARBA" id="ARBA00023002"/>
    </source>
</evidence>
<dbReference type="OrthoDB" id="1470350at2759"/>
<protein>
    <submittedName>
        <fullName evidence="6">Uncharacterized protein</fullName>
    </submittedName>
</protein>
<proteinExistence type="inferred from homology"/>
<dbReference type="EMBL" id="JACGCM010000207">
    <property type="protein sequence ID" value="KAF6175216.1"/>
    <property type="molecule type" value="Genomic_DNA"/>
</dbReference>
<dbReference type="EMBL" id="JACGCM010000207">
    <property type="protein sequence ID" value="KAF6175217.1"/>
    <property type="molecule type" value="Genomic_DNA"/>
</dbReference>
<comment type="similarity">
    <text evidence="1">Belongs to the cytochrome P450 family.</text>
</comment>
<evidence type="ECO:0000313" key="5">
    <source>
        <dbReference type="EMBL" id="KAF6175216.1"/>
    </source>
</evidence>
<reference evidence="6 7" key="1">
    <citation type="journal article" date="2020" name="IScience">
        <title>Genome Sequencing of the Endangered Kingdonia uniflora (Circaeasteraceae, Ranunculales) Reveals Potential Mechanisms of Evolutionary Specialization.</title>
        <authorList>
            <person name="Sun Y."/>
            <person name="Deng T."/>
            <person name="Zhang A."/>
            <person name="Moore M.J."/>
            <person name="Landis J.B."/>
            <person name="Lin N."/>
            <person name="Zhang H."/>
            <person name="Zhang X."/>
            <person name="Huang J."/>
            <person name="Zhang X."/>
            <person name="Sun H."/>
            <person name="Wang H."/>
        </authorList>
    </citation>
    <scope>NUCLEOTIDE SEQUENCE [LARGE SCALE GENOMIC DNA]</scope>
    <source>
        <strain evidence="6">TB1705</strain>
        <tissue evidence="6">Leaf</tissue>
    </source>
</reference>
<keyword evidence="7" id="KW-1185">Reference proteome</keyword>
<keyword evidence="2" id="KW-0479">Metal-binding</keyword>
<evidence type="ECO:0000313" key="6">
    <source>
        <dbReference type="EMBL" id="KAF6175217.1"/>
    </source>
</evidence>
<name>A0A7J7P6Z6_9MAGN</name>
<dbReference type="Proteomes" id="UP000541444">
    <property type="component" value="Unassembled WGS sequence"/>
</dbReference>
<keyword evidence="3" id="KW-0560">Oxidoreductase</keyword>
<keyword evidence="4" id="KW-0408">Iron</keyword>
<dbReference type="GO" id="GO:0016491">
    <property type="term" value="F:oxidoreductase activity"/>
    <property type="evidence" value="ECO:0007669"/>
    <property type="project" value="UniProtKB-KW"/>
</dbReference>
<comment type="caution">
    <text evidence="6">The sequence shown here is derived from an EMBL/GenBank/DDBJ whole genome shotgun (WGS) entry which is preliminary data.</text>
</comment>
<gene>
    <name evidence="5" type="ORF">GIB67_015901</name>
    <name evidence="6" type="ORF">GIB67_015902</name>
</gene>